<dbReference type="UniPathway" id="UPA00035">
    <property type="reaction ID" value="UER00044"/>
</dbReference>
<dbReference type="Pfam" id="PF00290">
    <property type="entry name" value="Trp_syntA"/>
    <property type="match status" value="1"/>
</dbReference>
<dbReference type="PANTHER" id="PTHR43406:SF1">
    <property type="entry name" value="TRYPTOPHAN SYNTHASE ALPHA CHAIN, CHLOROPLASTIC"/>
    <property type="match status" value="1"/>
</dbReference>
<keyword evidence="7 9" id="KW-0456">Lyase</keyword>
<dbReference type="EMBL" id="QGMY01000008">
    <property type="protein sequence ID" value="PWR71447.1"/>
    <property type="molecule type" value="Genomic_DNA"/>
</dbReference>
<evidence type="ECO:0000313" key="11">
    <source>
        <dbReference type="EMBL" id="PWR71447.1"/>
    </source>
</evidence>
<dbReference type="GeneID" id="97550413"/>
<evidence type="ECO:0000256" key="7">
    <source>
        <dbReference type="ARBA" id="ARBA00023239"/>
    </source>
</evidence>
<evidence type="ECO:0000256" key="2">
    <source>
        <dbReference type="ARBA" id="ARBA00004733"/>
    </source>
</evidence>
<dbReference type="InterPro" id="IPR018204">
    <property type="entry name" value="Trp_synthase_alpha_AS"/>
</dbReference>
<dbReference type="RefSeq" id="WP_109969065.1">
    <property type="nucleotide sequence ID" value="NZ_CP176093.1"/>
</dbReference>
<evidence type="ECO:0000256" key="9">
    <source>
        <dbReference type="HAMAP-Rule" id="MF_00131"/>
    </source>
</evidence>
<evidence type="ECO:0000256" key="10">
    <source>
        <dbReference type="RuleBase" id="RU003662"/>
    </source>
</evidence>
<dbReference type="InterPro" id="IPR002028">
    <property type="entry name" value="Trp_synthase_suA"/>
</dbReference>
<keyword evidence="4 9" id="KW-0028">Amino-acid biosynthesis</keyword>
<comment type="caution">
    <text evidence="11">The sequence shown here is derived from an EMBL/GenBank/DDBJ whole genome shotgun (WGS) entry which is preliminary data.</text>
</comment>
<dbReference type="Gene3D" id="3.20.20.70">
    <property type="entry name" value="Aldolase class I"/>
    <property type="match status" value="1"/>
</dbReference>
<dbReference type="InterPro" id="IPR013785">
    <property type="entry name" value="Aldolase_TIM"/>
</dbReference>
<evidence type="ECO:0000256" key="1">
    <source>
        <dbReference type="ARBA" id="ARBA00003365"/>
    </source>
</evidence>
<name>A0A2V2N5F7_9EURY</name>
<dbReference type="CDD" id="cd04724">
    <property type="entry name" value="Tryptophan_synthase_alpha"/>
    <property type="match status" value="1"/>
</dbReference>
<comment type="subunit">
    <text evidence="3 9">Tetramer of two alpha and two beta chains.</text>
</comment>
<proteinExistence type="inferred from homology"/>
<dbReference type="FunFam" id="3.20.20.70:FF:000037">
    <property type="entry name" value="Tryptophan synthase alpha chain"/>
    <property type="match status" value="1"/>
</dbReference>
<dbReference type="NCBIfam" id="TIGR00262">
    <property type="entry name" value="trpA"/>
    <property type="match status" value="1"/>
</dbReference>
<dbReference type="InterPro" id="IPR011060">
    <property type="entry name" value="RibuloseP-bd_barrel"/>
</dbReference>
<dbReference type="SUPFAM" id="SSF51366">
    <property type="entry name" value="Ribulose-phoshate binding barrel"/>
    <property type="match status" value="1"/>
</dbReference>
<evidence type="ECO:0000256" key="3">
    <source>
        <dbReference type="ARBA" id="ARBA00011270"/>
    </source>
</evidence>
<keyword evidence="5 9" id="KW-0822">Tryptophan biosynthesis</keyword>
<protein>
    <recommendedName>
        <fullName evidence="9">Tryptophan synthase alpha chain</fullName>
        <ecNumber evidence="9">4.2.1.20</ecNumber>
    </recommendedName>
</protein>
<dbReference type="Proteomes" id="UP000245657">
    <property type="component" value="Unassembled WGS sequence"/>
</dbReference>
<dbReference type="GO" id="GO:0005829">
    <property type="term" value="C:cytosol"/>
    <property type="evidence" value="ECO:0007669"/>
    <property type="project" value="TreeGrafter"/>
</dbReference>
<evidence type="ECO:0000256" key="5">
    <source>
        <dbReference type="ARBA" id="ARBA00022822"/>
    </source>
</evidence>
<dbReference type="PROSITE" id="PS00167">
    <property type="entry name" value="TRP_SYNTHASE_ALPHA"/>
    <property type="match status" value="1"/>
</dbReference>
<evidence type="ECO:0000256" key="8">
    <source>
        <dbReference type="ARBA" id="ARBA00049047"/>
    </source>
</evidence>
<dbReference type="EC" id="4.2.1.20" evidence="9"/>
<evidence type="ECO:0000256" key="4">
    <source>
        <dbReference type="ARBA" id="ARBA00022605"/>
    </source>
</evidence>
<feature type="active site" description="Proton acceptor" evidence="9">
    <location>
        <position position="50"/>
    </location>
</feature>
<dbReference type="AlphaFoldDB" id="A0A2V2N5F7"/>
<evidence type="ECO:0000313" key="12">
    <source>
        <dbReference type="Proteomes" id="UP000245657"/>
    </source>
</evidence>
<keyword evidence="12" id="KW-1185">Reference proteome</keyword>
<comment type="similarity">
    <text evidence="9 10">Belongs to the TrpA family.</text>
</comment>
<dbReference type="GO" id="GO:0004834">
    <property type="term" value="F:tryptophan synthase activity"/>
    <property type="evidence" value="ECO:0007669"/>
    <property type="project" value="UniProtKB-UniRule"/>
</dbReference>
<comment type="pathway">
    <text evidence="2 9">Amino-acid biosynthesis; L-tryptophan biosynthesis; L-tryptophan from chorismate: step 5/5.</text>
</comment>
<evidence type="ECO:0000256" key="6">
    <source>
        <dbReference type="ARBA" id="ARBA00023141"/>
    </source>
</evidence>
<feature type="active site" description="Proton acceptor" evidence="9">
    <location>
        <position position="61"/>
    </location>
</feature>
<keyword evidence="6 9" id="KW-0057">Aromatic amino acid biosynthesis</keyword>
<dbReference type="PANTHER" id="PTHR43406">
    <property type="entry name" value="TRYPTOPHAN SYNTHASE, ALPHA CHAIN"/>
    <property type="match status" value="1"/>
</dbReference>
<dbReference type="HAMAP" id="MF_00131">
    <property type="entry name" value="Trp_synth_alpha"/>
    <property type="match status" value="1"/>
</dbReference>
<organism evidence="11 12">
    <name type="scientific">Methanospirillum lacunae</name>
    <dbReference type="NCBI Taxonomy" id="668570"/>
    <lineage>
        <taxon>Archaea</taxon>
        <taxon>Methanobacteriati</taxon>
        <taxon>Methanobacteriota</taxon>
        <taxon>Stenosarchaea group</taxon>
        <taxon>Methanomicrobia</taxon>
        <taxon>Methanomicrobiales</taxon>
        <taxon>Methanospirillaceae</taxon>
        <taxon>Methanospirillum</taxon>
    </lineage>
</organism>
<dbReference type="OrthoDB" id="25658at2157"/>
<accession>A0A2V2N5F7</accession>
<comment type="function">
    <text evidence="1 9">The alpha subunit is responsible for the aldol cleavage of indoleglycerol phosphate to indole and glyceraldehyde 3-phosphate.</text>
</comment>
<reference evidence="11 12" key="1">
    <citation type="submission" date="2018-05" db="EMBL/GenBank/DDBJ databases">
        <title>Draft genome of Methanospirillum lacunae Ki8-1.</title>
        <authorList>
            <person name="Dueholm M.S."/>
            <person name="Nielsen P.H."/>
            <person name="Bakmann L.F."/>
            <person name="Otzen D.E."/>
        </authorList>
    </citation>
    <scope>NUCLEOTIDE SEQUENCE [LARGE SCALE GENOMIC DNA]</scope>
    <source>
        <strain evidence="11 12">Ki8-1</strain>
    </source>
</reference>
<sequence>MKTGKEQIETVFIANKNPLLVAFTVAGDPDYETSLNIIREMAASGADIIELGLPFSDPVADGPVIQCADIRAMDAGMNTDRLFDLVRDFRADNETPVVILTYANLLIRRGISRFYADAAAAGVNGVVIADVPFEESDPFTRAAKESGIAPIMMVSPTTTEERITEIVSKAAGFIYLVAVMGVTGARTGVEHSAIDLLKRVKAKTSVPVAPGFGISTPEQVQEWAKQGADAVIVGSAIVRRIEEHIGDPHAIITAVGEYIRNLKQA</sequence>
<comment type="catalytic activity">
    <reaction evidence="8 9">
        <text>(1S,2R)-1-C-(indol-3-yl)glycerol 3-phosphate + L-serine = D-glyceraldehyde 3-phosphate + L-tryptophan + H2O</text>
        <dbReference type="Rhea" id="RHEA:10532"/>
        <dbReference type="ChEBI" id="CHEBI:15377"/>
        <dbReference type="ChEBI" id="CHEBI:33384"/>
        <dbReference type="ChEBI" id="CHEBI:57912"/>
        <dbReference type="ChEBI" id="CHEBI:58866"/>
        <dbReference type="ChEBI" id="CHEBI:59776"/>
        <dbReference type="EC" id="4.2.1.20"/>
    </reaction>
</comment>
<gene>
    <name evidence="9" type="primary">trpA</name>
    <name evidence="11" type="ORF">DK846_11320</name>
</gene>